<dbReference type="Pfam" id="PF14484">
    <property type="entry name" value="FISNA"/>
    <property type="match status" value="1"/>
</dbReference>
<reference evidence="4" key="2">
    <citation type="submission" date="2025-08" db="UniProtKB">
        <authorList>
            <consortium name="Ensembl"/>
        </authorList>
    </citation>
    <scope>IDENTIFICATION</scope>
</reference>
<evidence type="ECO:0000256" key="1">
    <source>
        <dbReference type="ARBA" id="ARBA00022614"/>
    </source>
</evidence>
<keyword evidence="2" id="KW-0677">Repeat</keyword>
<proteinExistence type="predicted"/>
<name>A0A4W5NPB1_9TELE</name>
<dbReference type="Proteomes" id="UP000314982">
    <property type="component" value="Unassembled WGS sequence"/>
</dbReference>
<dbReference type="InterPro" id="IPR029495">
    <property type="entry name" value="NACHT-assoc"/>
</dbReference>
<feature type="domain" description="FISNA" evidence="3">
    <location>
        <begin position="33"/>
        <end position="102"/>
    </location>
</feature>
<evidence type="ECO:0000313" key="5">
    <source>
        <dbReference type="Proteomes" id="UP000314982"/>
    </source>
</evidence>
<dbReference type="STRING" id="62062.ENSHHUP00000051738"/>
<organism evidence="4 5">
    <name type="scientific">Hucho hucho</name>
    <name type="common">huchen</name>
    <dbReference type="NCBI Taxonomy" id="62062"/>
    <lineage>
        <taxon>Eukaryota</taxon>
        <taxon>Metazoa</taxon>
        <taxon>Chordata</taxon>
        <taxon>Craniata</taxon>
        <taxon>Vertebrata</taxon>
        <taxon>Euteleostomi</taxon>
        <taxon>Actinopterygii</taxon>
        <taxon>Neopterygii</taxon>
        <taxon>Teleostei</taxon>
        <taxon>Protacanthopterygii</taxon>
        <taxon>Salmoniformes</taxon>
        <taxon>Salmonidae</taxon>
        <taxon>Salmoninae</taxon>
        <taxon>Hucho</taxon>
    </lineage>
</organism>
<evidence type="ECO:0000259" key="3">
    <source>
        <dbReference type="SMART" id="SM01288"/>
    </source>
</evidence>
<dbReference type="Ensembl" id="ENSHHUT00000053560.1">
    <property type="protein sequence ID" value="ENSHHUP00000051738.1"/>
    <property type="gene ID" value="ENSHHUG00000031130.1"/>
</dbReference>
<keyword evidence="5" id="KW-1185">Reference proteome</keyword>
<dbReference type="SMART" id="SM01288">
    <property type="entry name" value="FISNA"/>
    <property type="match status" value="1"/>
</dbReference>
<reference evidence="5" key="1">
    <citation type="submission" date="2018-06" db="EMBL/GenBank/DDBJ databases">
        <title>Genome assembly of Danube salmon.</title>
        <authorList>
            <person name="Macqueen D.J."/>
            <person name="Gundappa M.K."/>
        </authorList>
    </citation>
    <scope>NUCLEOTIDE SEQUENCE [LARGE SCALE GENOMIC DNA]</scope>
</reference>
<accession>A0A4W5NPB1</accession>
<dbReference type="PANTHER" id="PTHR24106">
    <property type="entry name" value="NACHT, LRR AND CARD DOMAINS-CONTAINING"/>
    <property type="match status" value="1"/>
</dbReference>
<dbReference type="Gene3D" id="3.40.50.300">
    <property type="entry name" value="P-loop containing nucleotide triphosphate hydrolases"/>
    <property type="match status" value="1"/>
</dbReference>
<evidence type="ECO:0000313" key="4">
    <source>
        <dbReference type="Ensembl" id="ENSHHUP00000051738.1"/>
    </source>
</evidence>
<dbReference type="InterPro" id="IPR051261">
    <property type="entry name" value="NLR"/>
</dbReference>
<sequence>FPDNSTCCIGSNSHCSSQRIRHAADDVSIAIKKHKAVLREKYKRVSEGIGKERDPEVFNKIYTELYITTGESERLNSEHEVSHLEDTSQLKADKINCNDIFKPLLEIEKGKERPIRTVLTKGIAGIGKTFSVQKFILNLLYVAYW</sequence>
<reference evidence="4" key="3">
    <citation type="submission" date="2025-09" db="UniProtKB">
        <authorList>
            <consortium name="Ensembl"/>
        </authorList>
    </citation>
    <scope>IDENTIFICATION</scope>
</reference>
<evidence type="ECO:0000256" key="2">
    <source>
        <dbReference type="ARBA" id="ARBA00022737"/>
    </source>
</evidence>
<dbReference type="AlphaFoldDB" id="A0A4W5NPB1"/>
<protein>
    <recommendedName>
        <fullName evidence="3">FISNA domain-containing protein</fullName>
    </recommendedName>
</protein>
<dbReference type="GeneTree" id="ENSGT01150000286911"/>
<keyword evidence="1" id="KW-0433">Leucine-rich repeat</keyword>
<dbReference type="InterPro" id="IPR027417">
    <property type="entry name" value="P-loop_NTPase"/>
</dbReference>